<reference evidence="1 2" key="1">
    <citation type="journal article" date="2024" name="Genome Biol. Evol.">
        <title>Chromosome-level genome assembly of the viviparous eelpout Zoarces viviparus.</title>
        <authorList>
            <person name="Fuhrmann N."/>
            <person name="Brasseur M.V."/>
            <person name="Bakowski C.E."/>
            <person name="Podsiadlowski L."/>
            <person name="Prost S."/>
            <person name="Krehenwinkel H."/>
            <person name="Mayer C."/>
        </authorList>
    </citation>
    <scope>NUCLEOTIDE SEQUENCE [LARGE SCALE GENOMIC DNA]</scope>
    <source>
        <strain evidence="1">NO-MEL_2022_Ind0_liver</strain>
    </source>
</reference>
<evidence type="ECO:0000313" key="2">
    <source>
        <dbReference type="Proteomes" id="UP001488805"/>
    </source>
</evidence>
<gene>
    <name evidence="1" type="ORF">VZT92_024996</name>
</gene>
<dbReference type="EMBL" id="JBCEZU010000575">
    <property type="protein sequence ID" value="KAK9517103.1"/>
    <property type="molecule type" value="Genomic_DNA"/>
</dbReference>
<sequence length="86" mass="9564">MYLFTPLFIQTHLNEHFGIGFLGLKSSSIRVGRHAMLGVVLVWNLSLVMAAPVVHYQSIVEREDNNAFCGGSGRLTRGGERSERSM</sequence>
<protein>
    <submittedName>
        <fullName evidence="1">Uncharacterized protein</fullName>
    </submittedName>
</protein>
<name>A0AAW1E4I3_ZOAVI</name>
<organism evidence="1 2">
    <name type="scientific">Zoarces viviparus</name>
    <name type="common">Viviparous eelpout</name>
    <name type="synonym">Blennius viviparus</name>
    <dbReference type="NCBI Taxonomy" id="48416"/>
    <lineage>
        <taxon>Eukaryota</taxon>
        <taxon>Metazoa</taxon>
        <taxon>Chordata</taxon>
        <taxon>Craniata</taxon>
        <taxon>Vertebrata</taxon>
        <taxon>Euteleostomi</taxon>
        <taxon>Actinopterygii</taxon>
        <taxon>Neopterygii</taxon>
        <taxon>Teleostei</taxon>
        <taxon>Neoteleostei</taxon>
        <taxon>Acanthomorphata</taxon>
        <taxon>Eupercaria</taxon>
        <taxon>Perciformes</taxon>
        <taxon>Cottioidei</taxon>
        <taxon>Zoarcales</taxon>
        <taxon>Zoarcidae</taxon>
        <taxon>Zoarcinae</taxon>
        <taxon>Zoarces</taxon>
    </lineage>
</organism>
<dbReference type="Proteomes" id="UP001488805">
    <property type="component" value="Unassembled WGS sequence"/>
</dbReference>
<keyword evidence="2" id="KW-1185">Reference proteome</keyword>
<evidence type="ECO:0000313" key="1">
    <source>
        <dbReference type="EMBL" id="KAK9517103.1"/>
    </source>
</evidence>
<accession>A0AAW1E4I3</accession>
<comment type="caution">
    <text evidence="1">The sequence shown here is derived from an EMBL/GenBank/DDBJ whole genome shotgun (WGS) entry which is preliminary data.</text>
</comment>
<dbReference type="AlphaFoldDB" id="A0AAW1E4I3"/>
<proteinExistence type="predicted"/>